<dbReference type="EMBL" id="UGDC01000003">
    <property type="protein sequence ID" value="STJ82338.1"/>
    <property type="molecule type" value="Genomic_DNA"/>
</dbReference>
<reference evidence="1 2" key="1">
    <citation type="submission" date="2018-06" db="EMBL/GenBank/DDBJ databases">
        <authorList>
            <consortium name="Pathogen Informatics"/>
            <person name="Doyle S."/>
        </authorList>
    </citation>
    <scope>NUCLEOTIDE SEQUENCE [LARGE SCALE GENOMIC DNA]</scope>
    <source>
        <strain evidence="1 2">NCTC9117</strain>
    </source>
</reference>
<dbReference type="AlphaFoldDB" id="A0A376YD55"/>
<gene>
    <name evidence="1" type="ORF">NCTC9117_04939</name>
</gene>
<sequence length="162" mass="18693">MARLREVLNAIFSAPRSGKSRIPKYQQGIFLRNQHRFYLLNHYTESLSVMSLTKLSLNTRMIGFMSDQMLETAPRLTRAVSDETSVYAGAGQNIGQNPFNIIIVICTKEHIERLELMYQGKSDGFFTYEHERASVDFCMLWNIIKSFFVFIVWCGGLHRGID</sequence>
<dbReference type="Proteomes" id="UP000254785">
    <property type="component" value="Unassembled WGS sequence"/>
</dbReference>
<name>A0A376YD55_ECOLX</name>
<evidence type="ECO:0000313" key="1">
    <source>
        <dbReference type="EMBL" id="STJ82338.1"/>
    </source>
</evidence>
<accession>A0A376YD55</accession>
<organism evidence="1 2">
    <name type="scientific">Escherichia coli</name>
    <dbReference type="NCBI Taxonomy" id="562"/>
    <lineage>
        <taxon>Bacteria</taxon>
        <taxon>Pseudomonadati</taxon>
        <taxon>Pseudomonadota</taxon>
        <taxon>Gammaproteobacteria</taxon>
        <taxon>Enterobacterales</taxon>
        <taxon>Enterobacteriaceae</taxon>
        <taxon>Escherichia</taxon>
    </lineage>
</organism>
<protein>
    <submittedName>
        <fullName evidence="1">Uncharacterized protein</fullName>
    </submittedName>
</protein>
<evidence type="ECO:0000313" key="2">
    <source>
        <dbReference type="Proteomes" id="UP000254785"/>
    </source>
</evidence>
<proteinExistence type="predicted"/>